<comment type="caution">
    <text evidence="1">The sequence shown here is derived from an EMBL/GenBank/DDBJ whole genome shotgun (WGS) entry which is preliminary data.</text>
</comment>
<dbReference type="SUPFAM" id="SSF158446">
    <property type="entry name" value="IVS-encoded protein-like"/>
    <property type="match status" value="1"/>
</dbReference>
<proteinExistence type="predicted"/>
<dbReference type="EMBL" id="DSDK01000052">
    <property type="protein sequence ID" value="HDR50166.1"/>
    <property type="molecule type" value="Genomic_DNA"/>
</dbReference>
<reference evidence="1" key="1">
    <citation type="journal article" date="2020" name="mSystems">
        <title>Genome- and Community-Level Interaction Insights into Carbon Utilization and Element Cycling Functions of Hydrothermarchaeota in Hydrothermal Sediment.</title>
        <authorList>
            <person name="Zhou Z."/>
            <person name="Liu Y."/>
            <person name="Xu W."/>
            <person name="Pan J."/>
            <person name="Luo Z.H."/>
            <person name="Li M."/>
        </authorList>
    </citation>
    <scope>NUCLEOTIDE SEQUENCE [LARGE SCALE GENOMIC DNA]</scope>
    <source>
        <strain evidence="1">SpSt-1217</strain>
    </source>
</reference>
<sequence length="124" mass="14889">MKSYRDLEIYQAAYRLAIKVHRMTLTLPKYEMYEQGSQVRRSTKSIKDNIVEGYGRKRYKQEFIRYLVFAHASSDEAISQLTTIDEIHFESKGLTDLISEYEILGRKIYKFMEYVEQNWNEPRT</sequence>
<name>A0A831PPM6_9BACT</name>
<dbReference type="InterPro" id="IPR012657">
    <property type="entry name" value="23S_rRNA-intervening_sequence"/>
</dbReference>
<accession>A0A831PPM6</accession>
<protein>
    <submittedName>
        <fullName evidence="1">Four helix bundle protein</fullName>
    </submittedName>
</protein>
<dbReference type="PANTHER" id="PTHR38471:SF2">
    <property type="entry name" value="FOUR HELIX BUNDLE PROTEIN"/>
    <property type="match status" value="1"/>
</dbReference>
<organism evidence="1">
    <name type="scientific">Mariniphaga anaerophila</name>
    <dbReference type="NCBI Taxonomy" id="1484053"/>
    <lineage>
        <taxon>Bacteria</taxon>
        <taxon>Pseudomonadati</taxon>
        <taxon>Bacteroidota</taxon>
        <taxon>Bacteroidia</taxon>
        <taxon>Marinilabiliales</taxon>
        <taxon>Prolixibacteraceae</taxon>
        <taxon>Mariniphaga</taxon>
    </lineage>
</organism>
<evidence type="ECO:0000313" key="1">
    <source>
        <dbReference type="EMBL" id="HDR50166.1"/>
    </source>
</evidence>
<dbReference type="Proteomes" id="UP000886047">
    <property type="component" value="Unassembled WGS sequence"/>
</dbReference>
<dbReference type="NCBIfam" id="TIGR02436">
    <property type="entry name" value="four helix bundle protein"/>
    <property type="match status" value="1"/>
</dbReference>
<dbReference type="PANTHER" id="PTHR38471">
    <property type="entry name" value="FOUR HELIX BUNDLE PROTEIN"/>
    <property type="match status" value="1"/>
</dbReference>
<dbReference type="InterPro" id="IPR036583">
    <property type="entry name" value="23S_rRNA_IVS_sf"/>
</dbReference>
<dbReference type="Pfam" id="PF05635">
    <property type="entry name" value="23S_rRNA_IVP"/>
    <property type="match status" value="1"/>
</dbReference>
<gene>
    <name evidence="1" type="ORF">ENN90_00895</name>
</gene>
<dbReference type="Gene3D" id="1.20.1440.60">
    <property type="entry name" value="23S rRNA-intervening sequence"/>
    <property type="match status" value="1"/>
</dbReference>
<dbReference type="AlphaFoldDB" id="A0A831PPM6"/>